<reference evidence="1 2" key="1">
    <citation type="submission" date="2022-10" db="EMBL/GenBank/DDBJ databases">
        <title>Pararhodobacter sp. nov., isolated from marine algae.</title>
        <authorList>
            <person name="Choi B.J."/>
            <person name="Kim J.M."/>
            <person name="Lee J.K."/>
            <person name="Choi D.G."/>
            <person name="Jeon C.O."/>
        </authorList>
    </citation>
    <scope>NUCLEOTIDE SEQUENCE [LARGE SCALE GENOMIC DNA]</scope>
    <source>
        <strain evidence="1 2">ZQ420</strain>
    </source>
</reference>
<name>A0ABT3GYJ8_9RHOB</name>
<comment type="caution">
    <text evidence="1">The sequence shown here is derived from an EMBL/GenBank/DDBJ whole genome shotgun (WGS) entry which is preliminary data.</text>
</comment>
<dbReference type="Proteomes" id="UP001208938">
    <property type="component" value="Unassembled WGS sequence"/>
</dbReference>
<accession>A0ABT3GYJ8</accession>
<dbReference type="EMBL" id="JAPDFL010000001">
    <property type="protein sequence ID" value="MCW1932602.1"/>
    <property type="molecule type" value="Genomic_DNA"/>
</dbReference>
<keyword evidence="2" id="KW-1185">Reference proteome</keyword>
<gene>
    <name evidence="1" type="ORF">OKW52_10130</name>
</gene>
<evidence type="ECO:0000313" key="1">
    <source>
        <dbReference type="EMBL" id="MCW1932602.1"/>
    </source>
</evidence>
<evidence type="ECO:0000313" key="2">
    <source>
        <dbReference type="Proteomes" id="UP001208938"/>
    </source>
</evidence>
<dbReference type="RefSeq" id="WP_264505588.1">
    <property type="nucleotide sequence ID" value="NZ_JAPDFL010000001.1"/>
</dbReference>
<organism evidence="1 2">
    <name type="scientific">Pararhodobacter zhoushanensis</name>
    <dbReference type="NCBI Taxonomy" id="2479545"/>
    <lineage>
        <taxon>Bacteria</taxon>
        <taxon>Pseudomonadati</taxon>
        <taxon>Pseudomonadota</taxon>
        <taxon>Alphaproteobacteria</taxon>
        <taxon>Rhodobacterales</taxon>
        <taxon>Paracoccaceae</taxon>
        <taxon>Pararhodobacter</taxon>
    </lineage>
</organism>
<sequence>MEAAITSLIAWATDQGPGYILAVVMGALYFRGQQTLRETDAQRLADVRDDARQLFEAIHALREAMVQINRAGRS</sequence>
<proteinExistence type="predicted"/>
<protein>
    <submittedName>
        <fullName evidence="1">Uncharacterized protein</fullName>
    </submittedName>
</protein>